<dbReference type="OrthoDB" id="116921at2"/>
<evidence type="ECO:0000256" key="1">
    <source>
        <dbReference type="ARBA" id="ARBA00022723"/>
    </source>
</evidence>
<dbReference type="PANTHER" id="PTHR35848">
    <property type="entry name" value="OXALATE-BINDING PROTEIN"/>
    <property type="match status" value="1"/>
</dbReference>
<dbReference type="InterPro" id="IPR013096">
    <property type="entry name" value="Cupin_2"/>
</dbReference>
<dbReference type="SUPFAM" id="SSF51182">
    <property type="entry name" value="RmlC-like cupins"/>
    <property type="match status" value="1"/>
</dbReference>
<dbReference type="AlphaFoldDB" id="A0A1G8HPU9"/>
<dbReference type="EMBL" id="FNCJ01000017">
    <property type="protein sequence ID" value="SDI08696.1"/>
    <property type="molecule type" value="Genomic_DNA"/>
</dbReference>
<dbReference type="RefSeq" id="WP_090690216.1">
    <property type="nucleotide sequence ID" value="NZ_CADERL010000018.1"/>
</dbReference>
<protein>
    <submittedName>
        <fullName evidence="3">Uncharacterized conserved protein, cupin superfamily</fullName>
    </submittedName>
</protein>
<feature type="domain" description="Cupin type-2" evidence="2">
    <location>
        <begin position="53"/>
        <end position="121"/>
    </location>
</feature>
<dbReference type="Proteomes" id="UP000199706">
    <property type="component" value="Unassembled WGS sequence"/>
</dbReference>
<dbReference type="InterPro" id="IPR051610">
    <property type="entry name" value="GPI/OXD"/>
</dbReference>
<reference evidence="3 4" key="1">
    <citation type="submission" date="2016-10" db="EMBL/GenBank/DDBJ databases">
        <authorList>
            <person name="de Groot N.N."/>
        </authorList>
    </citation>
    <scope>NUCLEOTIDE SEQUENCE [LARGE SCALE GENOMIC DNA]</scope>
    <source>
        <strain evidence="3 4">LMG 2247</strain>
    </source>
</reference>
<dbReference type="Pfam" id="PF07883">
    <property type="entry name" value="Cupin_2"/>
    <property type="match status" value="1"/>
</dbReference>
<accession>A0A1G8HPU9</accession>
<dbReference type="GO" id="GO:0046872">
    <property type="term" value="F:metal ion binding"/>
    <property type="evidence" value="ECO:0007669"/>
    <property type="project" value="UniProtKB-KW"/>
</dbReference>
<sequence>MNDKVKELAAKLIRNFNDAELASEVRPPLYDTMCTRLAAGTAATKLGASIDIVAAGKRSCPYHFHYAQEEMFVILEGEGTLRVAGELLPIRGGDVIFIPPGPDYPHQLINSSSAPLKYLSISTRDDPEVVEYPDSDKYQAIVRDNASSRVFAAIQRKENSLDYWDTEP</sequence>
<organism evidence="3 4">
    <name type="scientific">Paraburkholderia phenazinium</name>
    <dbReference type="NCBI Taxonomy" id="60549"/>
    <lineage>
        <taxon>Bacteria</taxon>
        <taxon>Pseudomonadati</taxon>
        <taxon>Pseudomonadota</taxon>
        <taxon>Betaproteobacteria</taxon>
        <taxon>Burkholderiales</taxon>
        <taxon>Burkholderiaceae</taxon>
        <taxon>Paraburkholderia</taxon>
    </lineage>
</organism>
<dbReference type="Gene3D" id="2.60.120.10">
    <property type="entry name" value="Jelly Rolls"/>
    <property type="match status" value="1"/>
</dbReference>
<evidence type="ECO:0000313" key="3">
    <source>
        <dbReference type="EMBL" id="SDI08696.1"/>
    </source>
</evidence>
<dbReference type="InterPro" id="IPR014710">
    <property type="entry name" value="RmlC-like_jellyroll"/>
</dbReference>
<dbReference type="CDD" id="cd02224">
    <property type="entry name" value="cupin_SPO2919-like"/>
    <property type="match status" value="1"/>
</dbReference>
<keyword evidence="1" id="KW-0479">Metal-binding</keyword>
<dbReference type="PANTHER" id="PTHR35848:SF6">
    <property type="entry name" value="CUPIN TYPE-2 DOMAIN-CONTAINING PROTEIN"/>
    <property type="match status" value="1"/>
</dbReference>
<dbReference type="InterPro" id="IPR011051">
    <property type="entry name" value="RmlC_Cupin_sf"/>
</dbReference>
<proteinExistence type="predicted"/>
<gene>
    <name evidence="3" type="ORF">SAMN05216466_11725</name>
</gene>
<name>A0A1G8HPU9_9BURK</name>
<evidence type="ECO:0000313" key="4">
    <source>
        <dbReference type="Proteomes" id="UP000199706"/>
    </source>
</evidence>
<evidence type="ECO:0000259" key="2">
    <source>
        <dbReference type="Pfam" id="PF07883"/>
    </source>
</evidence>